<dbReference type="EMBL" id="BAAAHK010000020">
    <property type="protein sequence ID" value="GAA0958640.1"/>
    <property type="molecule type" value="Genomic_DNA"/>
</dbReference>
<name>A0ABP4C134_9ACTN</name>
<dbReference type="GO" id="GO:0016787">
    <property type="term" value="F:hydrolase activity"/>
    <property type="evidence" value="ECO:0007669"/>
    <property type="project" value="UniProtKB-KW"/>
</dbReference>
<organism evidence="2 3">
    <name type="scientific">Kribbella koreensis</name>
    <dbReference type="NCBI Taxonomy" id="57909"/>
    <lineage>
        <taxon>Bacteria</taxon>
        <taxon>Bacillati</taxon>
        <taxon>Actinomycetota</taxon>
        <taxon>Actinomycetes</taxon>
        <taxon>Propionibacteriales</taxon>
        <taxon>Kribbellaceae</taxon>
        <taxon>Kribbella</taxon>
    </lineage>
</organism>
<dbReference type="Proteomes" id="UP001500542">
    <property type="component" value="Unassembled WGS sequence"/>
</dbReference>
<feature type="domain" description="Beta-lactamase-related" evidence="1">
    <location>
        <begin position="5"/>
        <end position="285"/>
    </location>
</feature>
<dbReference type="InterPro" id="IPR001466">
    <property type="entry name" value="Beta-lactam-related"/>
</dbReference>
<dbReference type="InterPro" id="IPR050491">
    <property type="entry name" value="AmpC-like"/>
</dbReference>
<dbReference type="Gene3D" id="3.40.710.10">
    <property type="entry name" value="DD-peptidase/beta-lactamase superfamily"/>
    <property type="match status" value="1"/>
</dbReference>
<dbReference type="RefSeq" id="WP_343980824.1">
    <property type="nucleotide sequence ID" value="NZ_BAAAHK010000020.1"/>
</dbReference>
<evidence type="ECO:0000259" key="1">
    <source>
        <dbReference type="Pfam" id="PF00144"/>
    </source>
</evidence>
<dbReference type="InterPro" id="IPR012338">
    <property type="entry name" value="Beta-lactam/transpept-like"/>
</dbReference>
<dbReference type="PANTHER" id="PTHR46825:SF7">
    <property type="entry name" value="D-ALANYL-D-ALANINE CARBOXYPEPTIDASE"/>
    <property type="match status" value="1"/>
</dbReference>
<accession>A0ABP4C134</accession>
<dbReference type="Pfam" id="PF00144">
    <property type="entry name" value="Beta-lactamase"/>
    <property type="match status" value="1"/>
</dbReference>
<keyword evidence="2" id="KW-0378">Hydrolase</keyword>
<gene>
    <name evidence="2" type="ORF">GCM10009554_71150</name>
</gene>
<sequence length="327" mass="35461">MQRILDRLVEAGATGVLMHYRDGHREWRGSAGVADLDSRQPVAPDGWFRIGSVTKTFTATVVLSLVAEGLVDLDQPIEQWLPGVVPAGDGISVRRLLNHTSGLYNYTDDLPDPAQIVRERFDHWAPQRALALAFAHEPLFAPGADWSYSNTNYTLLGLLIEEITGGSYADAVRARVIEPLHLHQTLVPGDEPKLPQPHAHGYLLVDDESVDLDELNPSQAWAAGELISTAADLNKFFAALLAGELLPAAQLEAMLTTVGDYGLGIARRQLADGTVLWGHNGGIFGYLTSSFHSRGADRQCTMSRTTVDAEAAESDDLVAEVFLSGLD</sequence>
<reference evidence="3" key="1">
    <citation type="journal article" date="2019" name="Int. J. Syst. Evol. Microbiol.">
        <title>The Global Catalogue of Microorganisms (GCM) 10K type strain sequencing project: providing services to taxonomists for standard genome sequencing and annotation.</title>
        <authorList>
            <consortium name="The Broad Institute Genomics Platform"/>
            <consortium name="The Broad Institute Genome Sequencing Center for Infectious Disease"/>
            <person name="Wu L."/>
            <person name="Ma J."/>
        </authorList>
    </citation>
    <scope>NUCLEOTIDE SEQUENCE [LARGE SCALE GENOMIC DNA]</scope>
    <source>
        <strain evidence="3">JCM 10977</strain>
    </source>
</reference>
<proteinExistence type="predicted"/>
<comment type="caution">
    <text evidence="2">The sequence shown here is derived from an EMBL/GenBank/DDBJ whole genome shotgun (WGS) entry which is preliminary data.</text>
</comment>
<dbReference type="PANTHER" id="PTHR46825">
    <property type="entry name" value="D-ALANYL-D-ALANINE-CARBOXYPEPTIDASE/ENDOPEPTIDASE AMPH"/>
    <property type="match status" value="1"/>
</dbReference>
<dbReference type="SUPFAM" id="SSF56601">
    <property type="entry name" value="beta-lactamase/transpeptidase-like"/>
    <property type="match status" value="1"/>
</dbReference>
<evidence type="ECO:0000313" key="3">
    <source>
        <dbReference type="Proteomes" id="UP001500542"/>
    </source>
</evidence>
<keyword evidence="3" id="KW-1185">Reference proteome</keyword>
<evidence type="ECO:0000313" key="2">
    <source>
        <dbReference type="EMBL" id="GAA0958640.1"/>
    </source>
</evidence>
<protein>
    <submittedName>
        <fullName evidence="2">Serine hydrolase domain-containing protein</fullName>
    </submittedName>
</protein>